<reference evidence="5 6" key="1">
    <citation type="submission" date="2021-03" db="EMBL/GenBank/DDBJ databases">
        <title>Genomic Encyclopedia of Type Strains, Phase IV (KMG-IV): sequencing the most valuable type-strain genomes for metagenomic binning, comparative biology and taxonomic classification.</title>
        <authorList>
            <person name="Goeker M."/>
        </authorList>
    </citation>
    <scope>NUCLEOTIDE SEQUENCE [LARGE SCALE GENOMIC DNA]</scope>
    <source>
        <strain evidence="5 6">DSM 26048</strain>
    </source>
</reference>
<dbReference type="Pfam" id="PF02311">
    <property type="entry name" value="AraC_binding"/>
    <property type="match status" value="1"/>
</dbReference>
<dbReference type="InterPro" id="IPR018060">
    <property type="entry name" value="HTH_AraC"/>
</dbReference>
<evidence type="ECO:0000313" key="5">
    <source>
        <dbReference type="EMBL" id="MBP1992129.1"/>
    </source>
</evidence>
<dbReference type="Gene3D" id="2.60.120.10">
    <property type="entry name" value="Jelly Rolls"/>
    <property type="match status" value="1"/>
</dbReference>
<dbReference type="Proteomes" id="UP001519287">
    <property type="component" value="Unassembled WGS sequence"/>
</dbReference>
<dbReference type="SUPFAM" id="SSF46689">
    <property type="entry name" value="Homeodomain-like"/>
    <property type="match status" value="1"/>
</dbReference>
<accession>A0ABS4J027</accession>
<dbReference type="Gene3D" id="1.10.10.60">
    <property type="entry name" value="Homeodomain-like"/>
    <property type="match status" value="1"/>
</dbReference>
<dbReference type="Pfam" id="PF12833">
    <property type="entry name" value="HTH_18"/>
    <property type="match status" value="1"/>
</dbReference>
<dbReference type="EMBL" id="JAGGLB010000012">
    <property type="protein sequence ID" value="MBP1992129.1"/>
    <property type="molecule type" value="Genomic_DNA"/>
</dbReference>
<evidence type="ECO:0000256" key="2">
    <source>
        <dbReference type="ARBA" id="ARBA00023125"/>
    </source>
</evidence>
<keyword evidence="6" id="KW-1185">Reference proteome</keyword>
<protein>
    <submittedName>
        <fullName evidence="5">AraC-like DNA-binding protein</fullName>
    </submittedName>
</protein>
<dbReference type="InterPro" id="IPR018062">
    <property type="entry name" value="HTH_AraC-typ_CS"/>
</dbReference>
<organism evidence="5 6">
    <name type="scientific">Paenibacillus eucommiae</name>
    <dbReference type="NCBI Taxonomy" id="1355755"/>
    <lineage>
        <taxon>Bacteria</taxon>
        <taxon>Bacillati</taxon>
        <taxon>Bacillota</taxon>
        <taxon>Bacilli</taxon>
        <taxon>Bacillales</taxon>
        <taxon>Paenibacillaceae</taxon>
        <taxon>Paenibacillus</taxon>
    </lineage>
</organism>
<keyword evidence="3" id="KW-0804">Transcription</keyword>
<dbReference type="PROSITE" id="PS00041">
    <property type="entry name" value="HTH_ARAC_FAMILY_1"/>
    <property type="match status" value="1"/>
</dbReference>
<keyword evidence="2" id="KW-0238">DNA-binding</keyword>
<proteinExistence type="predicted"/>
<dbReference type="SMART" id="SM00342">
    <property type="entry name" value="HTH_ARAC"/>
    <property type="match status" value="1"/>
</dbReference>
<sequence length="315" mass="35932">MNIHEPNKRAGQQPLSEQLEFNVELGALQFHVFINSGFFHTNSNWRILNHNHAMYEVQFVHKGTVVLSLEDSCHEVPEGSFCVIPPGVYHSQQSPSSGEEVHKSCFSFRCDVLPHPKADYPPDVTDELFRAFVLMNTAFYTTQDRQGTAALLAAIKQELNTKPFGYFFKVQSLFAQILVDVIRSSPGIQASIQTDSHSELAPQTFVDNRLIIIETFFSEHFDLPLREDDLAGQLYVSHRQLNRILHDLYGMSFRRKLLSTRMKVAMDLLKHTTLSVKDIAARVGYPFAENFHANFKAHTNMTPIAFRNYTASRPE</sequence>
<feature type="domain" description="HTH araC/xylS-type" evidence="4">
    <location>
        <begin position="211"/>
        <end position="309"/>
    </location>
</feature>
<dbReference type="InterPro" id="IPR003313">
    <property type="entry name" value="AraC-bd"/>
</dbReference>
<comment type="caution">
    <text evidence="5">The sequence shown here is derived from an EMBL/GenBank/DDBJ whole genome shotgun (WGS) entry which is preliminary data.</text>
</comment>
<dbReference type="PANTHER" id="PTHR43280:SF2">
    <property type="entry name" value="HTH-TYPE TRANSCRIPTIONAL REGULATOR EXSA"/>
    <property type="match status" value="1"/>
</dbReference>
<dbReference type="PANTHER" id="PTHR43280">
    <property type="entry name" value="ARAC-FAMILY TRANSCRIPTIONAL REGULATOR"/>
    <property type="match status" value="1"/>
</dbReference>
<evidence type="ECO:0000256" key="3">
    <source>
        <dbReference type="ARBA" id="ARBA00023163"/>
    </source>
</evidence>
<keyword evidence="1" id="KW-0805">Transcription regulation</keyword>
<dbReference type="InterPro" id="IPR037923">
    <property type="entry name" value="HTH-like"/>
</dbReference>
<name>A0ABS4J027_9BACL</name>
<dbReference type="InterPro" id="IPR014710">
    <property type="entry name" value="RmlC-like_jellyroll"/>
</dbReference>
<dbReference type="PROSITE" id="PS01124">
    <property type="entry name" value="HTH_ARAC_FAMILY_2"/>
    <property type="match status" value="1"/>
</dbReference>
<dbReference type="RefSeq" id="WP_209972841.1">
    <property type="nucleotide sequence ID" value="NZ_JAGGLB010000012.1"/>
</dbReference>
<evidence type="ECO:0000256" key="1">
    <source>
        <dbReference type="ARBA" id="ARBA00023015"/>
    </source>
</evidence>
<evidence type="ECO:0000259" key="4">
    <source>
        <dbReference type="PROSITE" id="PS01124"/>
    </source>
</evidence>
<dbReference type="SUPFAM" id="SSF51215">
    <property type="entry name" value="Regulatory protein AraC"/>
    <property type="match status" value="1"/>
</dbReference>
<gene>
    <name evidence="5" type="ORF">J2Z66_003737</name>
</gene>
<dbReference type="InterPro" id="IPR009057">
    <property type="entry name" value="Homeodomain-like_sf"/>
</dbReference>
<evidence type="ECO:0000313" key="6">
    <source>
        <dbReference type="Proteomes" id="UP001519287"/>
    </source>
</evidence>